<keyword evidence="8 9" id="KW-0131">Cell cycle</keyword>
<keyword evidence="4 9" id="KW-0132">Cell division</keyword>
<accession>A0A1I4BK41</accession>
<organism evidence="11 12">
    <name type="scientific">Methylocapsa palsarum</name>
    <dbReference type="NCBI Taxonomy" id="1612308"/>
    <lineage>
        <taxon>Bacteria</taxon>
        <taxon>Pseudomonadati</taxon>
        <taxon>Pseudomonadota</taxon>
        <taxon>Alphaproteobacteria</taxon>
        <taxon>Hyphomicrobiales</taxon>
        <taxon>Beijerinckiaceae</taxon>
        <taxon>Methylocapsa</taxon>
    </lineage>
</organism>
<keyword evidence="6 9" id="KW-1133">Transmembrane helix</keyword>
<evidence type="ECO:0000256" key="3">
    <source>
        <dbReference type="ARBA" id="ARBA00022519"/>
    </source>
</evidence>
<evidence type="ECO:0000256" key="6">
    <source>
        <dbReference type="ARBA" id="ARBA00022989"/>
    </source>
</evidence>
<dbReference type="InterPro" id="IPR005548">
    <property type="entry name" value="Cell_div_FtsQ/DivIB_C"/>
</dbReference>
<dbReference type="GO" id="GO:0005886">
    <property type="term" value="C:plasma membrane"/>
    <property type="evidence" value="ECO:0007669"/>
    <property type="project" value="UniProtKB-SubCell"/>
</dbReference>
<evidence type="ECO:0000313" key="11">
    <source>
        <dbReference type="EMBL" id="SFK68730.1"/>
    </source>
</evidence>
<dbReference type="InterPro" id="IPR013685">
    <property type="entry name" value="POTRA_FtsQ_type"/>
</dbReference>
<dbReference type="Gene3D" id="3.10.20.310">
    <property type="entry name" value="membrane protein fhac"/>
    <property type="match status" value="1"/>
</dbReference>
<dbReference type="EMBL" id="FOSN01000015">
    <property type="protein sequence ID" value="SFK68730.1"/>
    <property type="molecule type" value="Genomic_DNA"/>
</dbReference>
<dbReference type="InterPro" id="IPR026579">
    <property type="entry name" value="FtsQ"/>
</dbReference>
<dbReference type="Proteomes" id="UP000198755">
    <property type="component" value="Unassembled WGS sequence"/>
</dbReference>
<keyword evidence="7 9" id="KW-0472">Membrane</keyword>
<evidence type="ECO:0000313" key="12">
    <source>
        <dbReference type="Proteomes" id="UP000198755"/>
    </source>
</evidence>
<dbReference type="GO" id="GO:0090529">
    <property type="term" value="P:cell septum assembly"/>
    <property type="evidence" value="ECO:0007669"/>
    <property type="project" value="InterPro"/>
</dbReference>
<evidence type="ECO:0000256" key="7">
    <source>
        <dbReference type="ARBA" id="ARBA00023136"/>
    </source>
</evidence>
<comment type="function">
    <text evidence="9">Essential cell division protein.</text>
</comment>
<reference evidence="11 12" key="1">
    <citation type="submission" date="2016-10" db="EMBL/GenBank/DDBJ databases">
        <authorList>
            <person name="de Groot N.N."/>
        </authorList>
    </citation>
    <scope>NUCLEOTIDE SEQUENCE [LARGE SCALE GENOMIC DNA]</scope>
    <source>
        <strain evidence="11 12">NE2</strain>
    </source>
</reference>
<dbReference type="Gene3D" id="3.40.50.11690">
    <property type="entry name" value="Cell division protein FtsQ/DivIB"/>
    <property type="match status" value="1"/>
</dbReference>
<feature type="domain" description="POTRA" evidence="10">
    <location>
        <begin position="113"/>
        <end position="181"/>
    </location>
</feature>
<evidence type="ECO:0000256" key="4">
    <source>
        <dbReference type="ARBA" id="ARBA00022618"/>
    </source>
</evidence>
<dbReference type="HAMAP" id="MF_00911">
    <property type="entry name" value="FtsQ_subfam"/>
    <property type="match status" value="1"/>
</dbReference>
<gene>
    <name evidence="9" type="primary">ftsQ</name>
    <name evidence="11" type="ORF">SAMN05444581_11533</name>
</gene>
<comment type="similarity">
    <text evidence="9">Belongs to the FtsQ/DivIB family. FtsQ subfamily.</text>
</comment>
<protein>
    <recommendedName>
        <fullName evidence="9">Cell division protein FtsQ</fullName>
    </recommendedName>
</protein>
<evidence type="ECO:0000256" key="1">
    <source>
        <dbReference type="ARBA" id="ARBA00004370"/>
    </source>
</evidence>
<dbReference type="GO" id="GO:0032153">
    <property type="term" value="C:cell division site"/>
    <property type="evidence" value="ECO:0007669"/>
    <property type="project" value="UniProtKB-UniRule"/>
</dbReference>
<dbReference type="InterPro" id="IPR034746">
    <property type="entry name" value="POTRA"/>
</dbReference>
<dbReference type="PROSITE" id="PS51779">
    <property type="entry name" value="POTRA"/>
    <property type="match status" value="1"/>
</dbReference>
<keyword evidence="5 9" id="KW-0812">Transmembrane</keyword>
<evidence type="ECO:0000256" key="5">
    <source>
        <dbReference type="ARBA" id="ARBA00022692"/>
    </source>
</evidence>
<proteinExistence type="inferred from homology"/>
<dbReference type="GO" id="GO:0043093">
    <property type="term" value="P:FtsZ-dependent cytokinesis"/>
    <property type="evidence" value="ECO:0007669"/>
    <property type="project" value="UniProtKB-UniRule"/>
</dbReference>
<evidence type="ECO:0000256" key="2">
    <source>
        <dbReference type="ARBA" id="ARBA00022475"/>
    </source>
</evidence>
<name>A0A1I4BK41_9HYPH</name>
<sequence length="330" mass="35696">MDGRRRLLRSLRTAVPGFAPVPFSSAGSGPRGASAALAFTAPRAKARPRARRVRSGLWRRAVVALSNPAATFVFISAVFLGAGAYGAVRGGEYDAFIAENGAPADIAARVFGFGIEAVTITGQTELSEAEVLGVAEIGPRSSLPFLDVAKVRERLEKLALVKEASVTKLYPDRLLIEIEERQPFALWQKDGHVNIVASDGTPLDLMRDQRFVRLPLVVGPGANEKLGEYLALLEAAGDMRDKIQAGILVSGRRWTLKMTNGIDVYLPEFNPAAAMASLVRLQRDSHVLEKDVLSLDLRQPDRMIARLTEDSAAARAETFAHKTKTKGGQI</sequence>
<evidence type="ECO:0000256" key="8">
    <source>
        <dbReference type="ARBA" id="ARBA00023306"/>
    </source>
</evidence>
<dbReference type="PANTHER" id="PTHR35851:SF1">
    <property type="entry name" value="CELL DIVISION PROTEIN FTSQ"/>
    <property type="match status" value="1"/>
</dbReference>
<dbReference type="STRING" id="1612308.SAMN05444581_11533"/>
<dbReference type="OrthoDB" id="9783091at2"/>
<dbReference type="InterPro" id="IPR045335">
    <property type="entry name" value="FtsQ_C_sf"/>
</dbReference>
<comment type="subcellular location">
    <subcellularLocation>
        <location evidence="9">Cell inner membrane</location>
        <topology evidence="9">Single-pass type II membrane protein</topology>
    </subcellularLocation>
    <subcellularLocation>
        <location evidence="1">Membrane</location>
    </subcellularLocation>
    <text evidence="9">Localizes to the division septum.</text>
</comment>
<dbReference type="Pfam" id="PF08478">
    <property type="entry name" value="POTRA_1"/>
    <property type="match status" value="1"/>
</dbReference>
<keyword evidence="2 9" id="KW-1003">Cell membrane</keyword>
<evidence type="ECO:0000259" key="10">
    <source>
        <dbReference type="PROSITE" id="PS51779"/>
    </source>
</evidence>
<evidence type="ECO:0000256" key="9">
    <source>
        <dbReference type="HAMAP-Rule" id="MF_00911"/>
    </source>
</evidence>
<keyword evidence="3 9" id="KW-0997">Cell inner membrane</keyword>
<feature type="transmembrane region" description="Helical" evidence="9">
    <location>
        <begin position="61"/>
        <end position="85"/>
    </location>
</feature>
<dbReference type="PANTHER" id="PTHR35851">
    <property type="entry name" value="CELL DIVISION PROTEIN FTSQ"/>
    <property type="match status" value="1"/>
</dbReference>
<keyword evidence="12" id="KW-1185">Reference proteome</keyword>
<dbReference type="Pfam" id="PF03799">
    <property type="entry name" value="FtsQ_DivIB_C"/>
    <property type="match status" value="1"/>
</dbReference>
<dbReference type="AlphaFoldDB" id="A0A1I4BK41"/>